<sequence>MNISEIPLSPDNQQFSVAIAGVTYRMRLVWRDPLWYLDLLNADKTPIALALPLVAGADLLAQYGYLNLGFSLVAGSDVDGQENPTKTDLGIYSHLYAITE</sequence>
<proteinExistence type="predicted"/>
<gene>
    <name evidence="2" type="ORF">RUJ08_14540</name>
</gene>
<dbReference type="Pfam" id="PF22479">
    <property type="entry name" value="Pam3_gp18"/>
    <property type="match status" value="1"/>
</dbReference>
<feature type="domain" description="Cyanophage baseplate Pam3 plug gp18" evidence="1">
    <location>
        <begin position="4"/>
        <end position="99"/>
    </location>
</feature>
<evidence type="ECO:0000313" key="3">
    <source>
        <dbReference type="Proteomes" id="UP001187868"/>
    </source>
</evidence>
<dbReference type="EMBL" id="JAWLLM010000015">
    <property type="protein sequence ID" value="MDV7043344.1"/>
    <property type="molecule type" value="Genomic_DNA"/>
</dbReference>
<evidence type="ECO:0000313" key="2">
    <source>
        <dbReference type="EMBL" id="MDV7043344.1"/>
    </source>
</evidence>
<evidence type="ECO:0000259" key="1">
    <source>
        <dbReference type="Pfam" id="PF22479"/>
    </source>
</evidence>
<dbReference type="InterPro" id="IPR054252">
    <property type="entry name" value="Pam3_gp18"/>
</dbReference>
<keyword evidence="3" id="KW-1185">Reference proteome</keyword>
<dbReference type="RefSeq" id="WP_057083850.1">
    <property type="nucleotide sequence ID" value="NZ_CP104920.1"/>
</dbReference>
<dbReference type="Proteomes" id="UP001187868">
    <property type="component" value="Unassembled WGS sequence"/>
</dbReference>
<organism evidence="2 3">
    <name type="scientific">Dickeya solani</name>
    <dbReference type="NCBI Taxonomy" id="1089444"/>
    <lineage>
        <taxon>Bacteria</taxon>
        <taxon>Pseudomonadati</taxon>
        <taxon>Pseudomonadota</taxon>
        <taxon>Gammaproteobacteria</taxon>
        <taxon>Enterobacterales</taxon>
        <taxon>Pectobacteriaceae</taxon>
        <taxon>Dickeya</taxon>
    </lineage>
</organism>
<name>A0ABU4EH34_9GAMM</name>
<reference evidence="2 3" key="1">
    <citation type="submission" date="2023-10" db="EMBL/GenBank/DDBJ databases">
        <title>Clonality and diversity in the soft rot Dickeya solani phytopathogen.</title>
        <authorList>
            <person name="Pedron J."/>
            <person name="Van Gijisegem F."/>
            <person name="Portier P."/>
            <person name="Taghouti G."/>
        </authorList>
    </citation>
    <scope>NUCLEOTIDE SEQUENCE [LARGE SCALE GENOMIC DNA]</scope>
    <source>
        <strain evidence="2 3">FVG2-MFV017-A9</strain>
    </source>
</reference>
<comment type="caution">
    <text evidence="2">The sequence shown here is derived from an EMBL/GenBank/DDBJ whole genome shotgun (WGS) entry which is preliminary data.</text>
</comment>
<protein>
    <recommendedName>
        <fullName evidence="1">Cyanophage baseplate Pam3 plug gp18 domain-containing protein</fullName>
    </recommendedName>
</protein>
<accession>A0ABU4EH34</accession>